<protein>
    <submittedName>
        <fullName evidence="1">Uncharacterized protein</fullName>
    </submittedName>
</protein>
<dbReference type="AlphaFoldDB" id="A0ABD2P9D6"/>
<gene>
    <name evidence="1" type="ORF">HHI36_002050</name>
</gene>
<dbReference type="Proteomes" id="UP001516400">
    <property type="component" value="Unassembled WGS sequence"/>
</dbReference>
<name>A0ABD2P9D6_9CUCU</name>
<reference evidence="1 2" key="1">
    <citation type="journal article" date="2021" name="BMC Biol.">
        <title>Horizontally acquired antibacterial genes associated with adaptive radiation of ladybird beetles.</title>
        <authorList>
            <person name="Li H.S."/>
            <person name="Tang X.F."/>
            <person name="Huang Y.H."/>
            <person name="Xu Z.Y."/>
            <person name="Chen M.L."/>
            <person name="Du X.Y."/>
            <person name="Qiu B.Y."/>
            <person name="Chen P.T."/>
            <person name="Zhang W."/>
            <person name="Slipinski A."/>
            <person name="Escalona H.E."/>
            <person name="Waterhouse R.M."/>
            <person name="Zwick A."/>
            <person name="Pang H."/>
        </authorList>
    </citation>
    <scope>NUCLEOTIDE SEQUENCE [LARGE SCALE GENOMIC DNA]</scope>
    <source>
        <strain evidence="1">SYSU2018</strain>
    </source>
</reference>
<dbReference type="EMBL" id="JABFTP020000185">
    <property type="protein sequence ID" value="KAL3287583.1"/>
    <property type="molecule type" value="Genomic_DNA"/>
</dbReference>
<proteinExistence type="predicted"/>
<evidence type="ECO:0000313" key="1">
    <source>
        <dbReference type="EMBL" id="KAL3287583.1"/>
    </source>
</evidence>
<organism evidence="1 2">
    <name type="scientific">Cryptolaemus montrouzieri</name>
    <dbReference type="NCBI Taxonomy" id="559131"/>
    <lineage>
        <taxon>Eukaryota</taxon>
        <taxon>Metazoa</taxon>
        <taxon>Ecdysozoa</taxon>
        <taxon>Arthropoda</taxon>
        <taxon>Hexapoda</taxon>
        <taxon>Insecta</taxon>
        <taxon>Pterygota</taxon>
        <taxon>Neoptera</taxon>
        <taxon>Endopterygota</taxon>
        <taxon>Coleoptera</taxon>
        <taxon>Polyphaga</taxon>
        <taxon>Cucujiformia</taxon>
        <taxon>Coccinelloidea</taxon>
        <taxon>Coccinellidae</taxon>
        <taxon>Scymninae</taxon>
        <taxon>Scymnini</taxon>
        <taxon>Cryptolaemus</taxon>
    </lineage>
</organism>
<comment type="caution">
    <text evidence="1">The sequence shown here is derived from an EMBL/GenBank/DDBJ whole genome shotgun (WGS) entry which is preliminary data.</text>
</comment>
<accession>A0ABD2P9D6</accession>
<sequence>MRGVKRKRKVCLSSDSQSTKLKQNFFNYNIKVNGKIVAVCKNTFKNFHGVTLARVLRLCKLLTARKTSKNFRGLNRSENAISGEVCSKIHRHILKYEVKNYGGQPKKYLDARLNVTLMQQPFLKEHAEVF</sequence>
<keyword evidence="2" id="KW-1185">Reference proteome</keyword>
<evidence type="ECO:0000313" key="2">
    <source>
        <dbReference type="Proteomes" id="UP001516400"/>
    </source>
</evidence>